<protein>
    <submittedName>
        <fullName evidence="1">Uncharacterized protein</fullName>
    </submittedName>
</protein>
<evidence type="ECO:0000313" key="1">
    <source>
        <dbReference type="EMBL" id="GAQ78562.1"/>
    </source>
</evidence>
<keyword evidence="2" id="KW-1185">Reference proteome</keyword>
<sequence length="452" mass="50214">MAASLGSQIHKVLEQRKGLLSGDPPSTPALENRLKTELQILQRHQQVLEARARLRLEAGISFESRFKEACDGPFIMNYLVLPHVFSEKVPVWSFVGDSRLLISLDAAQRTTEDSDSIFSEEKERIASIIPEAWSTEPMPRLEEEKTQKNSGLAGVSRDVSGLPGCAAIFDVVSAAHVMYRMKCLFPSLQSIHYDFYKRLWGFRLTHKATGAIFAIYEHTAAVRAAVNFIPKASPWTDCIKSEACALVELLLSDACLHPCGVVAGSIDPRILSRYKFDRYPVDPPFICTKRLRDEDYERATSIRENWDIELPRETDTEPIPLCAAISSGMLLYRLIAIFSHVPDAEIRGRLASISMMSQSLTNDELPLLDIVNPPNPADSIWHTKIAHVATGVVVRLGDCRGGAAVWIDMDKVDSLEEGRAEIVKENLEWLLGILCGPKCPHTYDGTLAGCVA</sequence>
<proteinExistence type="predicted"/>
<reference evidence="1 2" key="1">
    <citation type="journal article" date="2014" name="Nat. Commun.">
        <title>Klebsormidium flaccidum genome reveals primary factors for plant terrestrial adaptation.</title>
        <authorList>
            <person name="Hori K."/>
            <person name="Maruyama F."/>
            <person name="Fujisawa T."/>
            <person name="Togashi T."/>
            <person name="Yamamoto N."/>
            <person name="Seo M."/>
            <person name="Sato S."/>
            <person name="Yamada T."/>
            <person name="Mori H."/>
            <person name="Tajima N."/>
            <person name="Moriyama T."/>
            <person name="Ikeuchi M."/>
            <person name="Watanabe M."/>
            <person name="Wada H."/>
            <person name="Kobayashi K."/>
            <person name="Saito M."/>
            <person name="Masuda T."/>
            <person name="Sasaki-Sekimoto Y."/>
            <person name="Mashiguchi K."/>
            <person name="Awai K."/>
            <person name="Shimojima M."/>
            <person name="Masuda S."/>
            <person name="Iwai M."/>
            <person name="Nobusawa T."/>
            <person name="Narise T."/>
            <person name="Kondo S."/>
            <person name="Saito H."/>
            <person name="Sato R."/>
            <person name="Murakawa M."/>
            <person name="Ihara Y."/>
            <person name="Oshima-Yamada Y."/>
            <person name="Ohtaka K."/>
            <person name="Satoh M."/>
            <person name="Sonobe K."/>
            <person name="Ishii M."/>
            <person name="Ohtani R."/>
            <person name="Kanamori-Sato M."/>
            <person name="Honoki R."/>
            <person name="Miyazaki D."/>
            <person name="Mochizuki H."/>
            <person name="Umetsu J."/>
            <person name="Higashi K."/>
            <person name="Shibata D."/>
            <person name="Kamiya Y."/>
            <person name="Sato N."/>
            <person name="Nakamura Y."/>
            <person name="Tabata S."/>
            <person name="Ida S."/>
            <person name="Kurokawa K."/>
            <person name="Ohta H."/>
        </authorList>
    </citation>
    <scope>NUCLEOTIDE SEQUENCE [LARGE SCALE GENOMIC DNA]</scope>
    <source>
        <strain evidence="1 2">NIES-2285</strain>
    </source>
</reference>
<gene>
    <name evidence="1" type="ORF">KFL_000150140</name>
</gene>
<accession>A0A1Y1HLM4</accession>
<dbReference type="AlphaFoldDB" id="A0A1Y1HLM4"/>
<dbReference type="Proteomes" id="UP000054558">
    <property type="component" value="Unassembled WGS sequence"/>
</dbReference>
<name>A0A1Y1HLM4_KLENI</name>
<dbReference type="OrthoDB" id="2095648at2759"/>
<dbReference type="EMBL" id="DF236964">
    <property type="protein sequence ID" value="GAQ78562.1"/>
    <property type="molecule type" value="Genomic_DNA"/>
</dbReference>
<evidence type="ECO:0000313" key="2">
    <source>
        <dbReference type="Proteomes" id="UP000054558"/>
    </source>
</evidence>
<organism evidence="1 2">
    <name type="scientific">Klebsormidium nitens</name>
    <name type="common">Green alga</name>
    <name type="synonym">Ulothrix nitens</name>
    <dbReference type="NCBI Taxonomy" id="105231"/>
    <lineage>
        <taxon>Eukaryota</taxon>
        <taxon>Viridiplantae</taxon>
        <taxon>Streptophyta</taxon>
        <taxon>Klebsormidiophyceae</taxon>
        <taxon>Klebsormidiales</taxon>
        <taxon>Klebsormidiaceae</taxon>
        <taxon>Klebsormidium</taxon>
    </lineage>
</organism>